<dbReference type="Proteomes" id="UP001362999">
    <property type="component" value="Unassembled WGS sequence"/>
</dbReference>
<keyword evidence="1" id="KW-1133">Transmembrane helix</keyword>
<keyword evidence="3" id="KW-1185">Reference proteome</keyword>
<sequence length="73" mass="8431">MKLPHYTTTCYMGLWVAIPFLHCLCRECVLRMRCRVNRLLAVSSLAFESVLHWQWPNPGIPETSRSRGPLADT</sequence>
<protein>
    <recommendedName>
        <fullName evidence="4">Secreted protein</fullName>
    </recommendedName>
</protein>
<gene>
    <name evidence="2" type="ORF">R3P38DRAFT_2848473</name>
</gene>
<dbReference type="AlphaFoldDB" id="A0AAW0DWX8"/>
<feature type="transmembrane region" description="Helical" evidence="1">
    <location>
        <begin position="6"/>
        <end position="24"/>
    </location>
</feature>
<evidence type="ECO:0000313" key="2">
    <source>
        <dbReference type="EMBL" id="KAK7055681.1"/>
    </source>
</evidence>
<comment type="caution">
    <text evidence="2">The sequence shown here is derived from an EMBL/GenBank/DDBJ whole genome shotgun (WGS) entry which is preliminary data.</text>
</comment>
<evidence type="ECO:0000313" key="3">
    <source>
        <dbReference type="Proteomes" id="UP001362999"/>
    </source>
</evidence>
<keyword evidence="1" id="KW-0472">Membrane</keyword>
<evidence type="ECO:0008006" key="4">
    <source>
        <dbReference type="Google" id="ProtNLM"/>
    </source>
</evidence>
<keyword evidence="1" id="KW-0812">Transmembrane</keyword>
<organism evidence="2 3">
    <name type="scientific">Favolaschia claudopus</name>
    <dbReference type="NCBI Taxonomy" id="2862362"/>
    <lineage>
        <taxon>Eukaryota</taxon>
        <taxon>Fungi</taxon>
        <taxon>Dikarya</taxon>
        <taxon>Basidiomycota</taxon>
        <taxon>Agaricomycotina</taxon>
        <taxon>Agaricomycetes</taxon>
        <taxon>Agaricomycetidae</taxon>
        <taxon>Agaricales</taxon>
        <taxon>Marasmiineae</taxon>
        <taxon>Mycenaceae</taxon>
        <taxon>Favolaschia</taxon>
    </lineage>
</organism>
<name>A0AAW0DWX8_9AGAR</name>
<evidence type="ECO:0000256" key="1">
    <source>
        <dbReference type="SAM" id="Phobius"/>
    </source>
</evidence>
<dbReference type="EMBL" id="JAWWNJ010000005">
    <property type="protein sequence ID" value="KAK7055681.1"/>
    <property type="molecule type" value="Genomic_DNA"/>
</dbReference>
<proteinExistence type="predicted"/>
<accession>A0AAW0DWX8</accession>
<reference evidence="2 3" key="1">
    <citation type="journal article" date="2024" name="J Genomics">
        <title>Draft genome sequencing and assembly of Favolaschia claudopus CIRM-BRFM 2984 isolated from oak limbs.</title>
        <authorList>
            <person name="Navarro D."/>
            <person name="Drula E."/>
            <person name="Chaduli D."/>
            <person name="Cazenave R."/>
            <person name="Ahrendt S."/>
            <person name="Wang J."/>
            <person name="Lipzen A."/>
            <person name="Daum C."/>
            <person name="Barry K."/>
            <person name="Grigoriev I.V."/>
            <person name="Favel A."/>
            <person name="Rosso M.N."/>
            <person name="Martin F."/>
        </authorList>
    </citation>
    <scope>NUCLEOTIDE SEQUENCE [LARGE SCALE GENOMIC DNA]</scope>
    <source>
        <strain evidence="2 3">CIRM-BRFM 2984</strain>
    </source>
</reference>